<evidence type="ECO:0000313" key="1">
    <source>
        <dbReference type="EMBL" id="CRK94181.1"/>
    </source>
</evidence>
<reference evidence="1 2" key="1">
    <citation type="submission" date="2015-04" db="EMBL/GenBank/DDBJ databases">
        <authorList>
            <person name="Syromyatnikov M.Y."/>
            <person name="Popov V.N."/>
        </authorList>
    </citation>
    <scope>NUCLEOTIDE SEQUENCE [LARGE SCALE GENOMIC DNA]</scope>
</reference>
<gene>
    <name evidence="1" type="ORF">CLUMA_CG007697</name>
</gene>
<proteinExistence type="predicted"/>
<evidence type="ECO:0000313" key="2">
    <source>
        <dbReference type="Proteomes" id="UP000183832"/>
    </source>
</evidence>
<dbReference type="EMBL" id="CVRI01000038">
    <property type="protein sequence ID" value="CRK94181.1"/>
    <property type="molecule type" value="Genomic_DNA"/>
</dbReference>
<protein>
    <submittedName>
        <fullName evidence="1">CLUMA_CG007697, isoform A</fullName>
    </submittedName>
</protein>
<accession>A0A1J1I1L9</accession>
<dbReference type="AlphaFoldDB" id="A0A1J1I1L9"/>
<dbReference type="Proteomes" id="UP000183832">
    <property type="component" value="Unassembled WGS sequence"/>
</dbReference>
<name>A0A1J1I1L9_9DIPT</name>
<sequence length="76" mass="8779">MTTQKAFYKFSTSFTQAMQFCRETILITSADKLKTKIFTYMTTNLNQTTAETVVSNILHMLTMQETIMKARKKGIQ</sequence>
<keyword evidence="2" id="KW-1185">Reference proteome</keyword>
<organism evidence="1 2">
    <name type="scientific">Clunio marinus</name>
    <dbReference type="NCBI Taxonomy" id="568069"/>
    <lineage>
        <taxon>Eukaryota</taxon>
        <taxon>Metazoa</taxon>
        <taxon>Ecdysozoa</taxon>
        <taxon>Arthropoda</taxon>
        <taxon>Hexapoda</taxon>
        <taxon>Insecta</taxon>
        <taxon>Pterygota</taxon>
        <taxon>Neoptera</taxon>
        <taxon>Endopterygota</taxon>
        <taxon>Diptera</taxon>
        <taxon>Nematocera</taxon>
        <taxon>Chironomoidea</taxon>
        <taxon>Chironomidae</taxon>
        <taxon>Clunio</taxon>
    </lineage>
</organism>